<dbReference type="EMBL" id="BMAT01007198">
    <property type="protein sequence ID" value="GFR59736.1"/>
    <property type="molecule type" value="Genomic_DNA"/>
</dbReference>
<dbReference type="Pfam" id="PF00096">
    <property type="entry name" value="zf-C2H2"/>
    <property type="match status" value="4"/>
</dbReference>
<protein>
    <submittedName>
        <fullName evidence="10">Zinc finger protein 235</fullName>
    </submittedName>
</protein>
<dbReference type="PROSITE" id="PS00028">
    <property type="entry name" value="ZINC_FINGER_C2H2_1"/>
    <property type="match status" value="8"/>
</dbReference>
<dbReference type="InterPro" id="IPR013087">
    <property type="entry name" value="Znf_C2H2_type"/>
</dbReference>
<evidence type="ECO:0000256" key="5">
    <source>
        <dbReference type="ARBA" id="ARBA00022833"/>
    </source>
</evidence>
<dbReference type="Proteomes" id="UP000762676">
    <property type="component" value="Unassembled WGS sequence"/>
</dbReference>
<dbReference type="PANTHER" id="PTHR24393:SF34">
    <property type="entry name" value="PR_SET DOMAIN 13"/>
    <property type="match status" value="1"/>
</dbReference>
<comment type="caution">
    <text evidence="10">The sequence shown here is derived from an EMBL/GenBank/DDBJ whole genome shotgun (WGS) entry which is preliminary data.</text>
</comment>
<keyword evidence="3" id="KW-0677">Repeat</keyword>
<dbReference type="Gene3D" id="3.30.160.60">
    <property type="entry name" value="Classic Zinc Finger"/>
    <property type="match status" value="8"/>
</dbReference>
<dbReference type="FunFam" id="3.30.160.60:FF:002343">
    <property type="entry name" value="Zinc finger protein 33A"/>
    <property type="match status" value="1"/>
</dbReference>
<dbReference type="Pfam" id="PF15909">
    <property type="entry name" value="zf-C2H2_8"/>
    <property type="match status" value="1"/>
</dbReference>
<reference evidence="10 11" key="1">
    <citation type="journal article" date="2021" name="Elife">
        <title>Chloroplast acquisition without the gene transfer in kleptoplastic sea slugs, Plakobranchus ocellatus.</title>
        <authorList>
            <person name="Maeda T."/>
            <person name="Takahashi S."/>
            <person name="Yoshida T."/>
            <person name="Shimamura S."/>
            <person name="Takaki Y."/>
            <person name="Nagai Y."/>
            <person name="Toyoda A."/>
            <person name="Suzuki Y."/>
            <person name="Arimoto A."/>
            <person name="Ishii H."/>
            <person name="Satoh N."/>
            <person name="Nishiyama T."/>
            <person name="Hasebe M."/>
            <person name="Maruyama T."/>
            <person name="Minagawa J."/>
            <person name="Obokata J."/>
            <person name="Shigenobu S."/>
        </authorList>
    </citation>
    <scope>NUCLEOTIDE SEQUENCE [LARGE SCALE GENOMIC DNA]</scope>
</reference>
<feature type="domain" description="C2H2-type" evidence="9">
    <location>
        <begin position="527"/>
        <end position="555"/>
    </location>
</feature>
<dbReference type="InterPro" id="IPR036236">
    <property type="entry name" value="Znf_C2H2_sf"/>
</dbReference>
<dbReference type="GO" id="GO:0001228">
    <property type="term" value="F:DNA-binding transcription activator activity, RNA polymerase II-specific"/>
    <property type="evidence" value="ECO:0007669"/>
    <property type="project" value="TreeGrafter"/>
</dbReference>
<dbReference type="SUPFAM" id="SSF57667">
    <property type="entry name" value="beta-beta-alpha zinc fingers"/>
    <property type="match status" value="5"/>
</dbReference>
<evidence type="ECO:0000256" key="1">
    <source>
        <dbReference type="ARBA" id="ARBA00004123"/>
    </source>
</evidence>
<evidence type="ECO:0000256" key="2">
    <source>
        <dbReference type="ARBA" id="ARBA00022723"/>
    </source>
</evidence>
<feature type="domain" description="C2H2-type" evidence="9">
    <location>
        <begin position="407"/>
        <end position="435"/>
    </location>
</feature>
<evidence type="ECO:0000313" key="10">
    <source>
        <dbReference type="EMBL" id="GFR59736.1"/>
    </source>
</evidence>
<feature type="domain" description="C2H2-type" evidence="9">
    <location>
        <begin position="584"/>
        <end position="611"/>
    </location>
</feature>
<dbReference type="FunFam" id="3.30.160.60:FF:000882">
    <property type="entry name" value="Predicted gene, 21060"/>
    <property type="match status" value="1"/>
</dbReference>
<proteinExistence type="predicted"/>
<gene>
    <name evidence="10" type="ORF">ElyMa_003514500</name>
</gene>
<feature type="domain" description="C2H2-type" evidence="9">
    <location>
        <begin position="498"/>
        <end position="525"/>
    </location>
</feature>
<evidence type="ECO:0000256" key="8">
    <source>
        <dbReference type="SAM" id="MobiDB-lite"/>
    </source>
</evidence>
<evidence type="ECO:0000256" key="6">
    <source>
        <dbReference type="ARBA" id="ARBA00023242"/>
    </source>
</evidence>
<feature type="compositionally biased region" description="Basic and acidic residues" evidence="8">
    <location>
        <begin position="135"/>
        <end position="148"/>
    </location>
</feature>
<name>A0AAV4EHF4_9GAST</name>
<dbReference type="GO" id="GO:0000978">
    <property type="term" value="F:RNA polymerase II cis-regulatory region sequence-specific DNA binding"/>
    <property type="evidence" value="ECO:0007669"/>
    <property type="project" value="TreeGrafter"/>
</dbReference>
<dbReference type="FunFam" id="3.30.160.60:FF:001840">
    <property type="entry name" value="Paternally-expressed gene 3 protein"/>
    <property type="match status" value="1"/>
</dbReference>
<feature type="region of interest" description="Disordered" evidence="8">
    <location>
        <begin position="102"/>
        <end position="150"/>
    </location>
</feature>
<feature type="domain" description="C2H2-type" evidence="9">
    <location>
        <begin position="556"/>
        <end position="583"/>
    </location>
</feature>
<dbReference type="SMART" id="SM00355">
    <property type="entry name" value="ZnF_C2H2"/>
    <property type="match status" value="10"/>
</dbReference>
<feature type="compositionally biased region" description="Polar residues" evidence="8">
    <location>
        <begin position="123"/>
        <end position="134"/>
    </location>
</feature>
<keyword evidence="6" id="KW-0539">Nucleus</keyword>
<keyword evidence="4 7" id="KW-0863">Zinc-finger</keyword>
<dbReference type="PANTHER" id="PTHR24393">
    <property type="entry name" value="ZINC FINGER PROTEIN"/>
    <property type="match status" value="1"/>
</dbReference>
<feature type="domain" description="C2H2-type" evidence="9">
    <location>
        <begin position="442"/>
        <end position="469"/>
    </location>
</feature>
<comment type="subcellular location">
    <subcellularLocation>
        <location evidence="1">Nucleus</location>
    </subcellularLocation>
</comment>
<dbReference type="GO" id="GO:0008270">
    <property type="term" value="F:zinc ion binding"/>
    <property type="evidence" value="ECO:0007669"/>
    <property type="project" value="UniProtKB-KW"/>
</dbReference>
<dbReference type="InterPro" id="IPR031799">
    <property type="entry name" value="Znf-C2H2_ribbon"/>
</dbReference>
<feature type="region of interest" description="Disordered" evidence="8">
    <location>
        <begin position="347"/>
        <end position="392"/>
    </location>
</feature>
<feature type="domain" description="C2H2-type" evidence="9">
    <location>
        <begin position="612"/>
        <end position="639"/>
    </location>
</feature>
<dbReference type="PROSITE" id="PS50157">
    <property type="entry name" value="ZINC_FINGER_C2H2_2"/>
    <property type="match status" value="10"/>
</dbReference>
<feature type="domain" description="C2H2-type" evidence="9">
    <location>
        <begin position="470"/>
        <end position="497"/>
    </location>
</feature>
<evidence type="ECO:0000256" key="4">
    <source>
        <dbReference type="ARBA" id="ARBA00022771"/>
    </source>
</evidence>
<organism evidence="10 11">
    <name type="scientific">Elysia marginata</name>
    <dbReference type="NCBI Taxonomy" id="1093978"/>
    <lineage>
        <taxon>Eukaryota</taxon>
        <taxon>Metazoa</taxon>
        <taxon>Spiralia</taxon>
        <taxon>Lophotrochozoa</taxon>
        <taxon>Mollusca</taxon>
        <taxon>Gastropoda</taxon>
        <taxon>Heterobranchia</taxon>
        <taxon>Euthyneura</taxon>
        <taxon>Panpulmonata</taxon>
        <taxon>Sacoglossa</taxon>
        <taxon>Placobranchoidea</taxon>
        <taxon>Plakobranchidae</taxon>
        <taxon>Elysia</taxon>
    </lineage>
</organism>
<evidence type="ECO:0000256" key="7">
    <source>
        <dbReference type="PROSITE-ProRule" id="PRU00042"/>
    </source>
</evidence>
<sequence length="801" mass="91365">MLTQLMSSGKELSLWQAYCDHVRQEKRYLNSNFQDSVTLSLILESIQEIKCEVYSKCGFSQDAFDKLDALLLSVEQNCLHKIISEYERFRLIFSTEKYSPSRQVHESSHRGQTANQESDDMSKLQNTQSDTSVIKTEKADSTMKESMGRGKRKKFLKDSFGFLDPKSKFLQQAEQAAKHSTENCVASHQEKPNKVRSAPTKKLPMFTKSSFQSLSEDSNIPGSDINIHCDITHLAKSAKRNKVEHSENFNLKSEHESLMESLDNICEESKNVVSNNAENVNECKGSMQEHRKDNSKKEFLTEERDREVQKKSRNLKLDDGEGRVVCFLGERIDAKFEDKKPSIVKGSKQGELSAADGADTENNHGVPVTNMINGNKKDGKHNKKQSVVKNRPPGERYDLDCDKLAPMMCALCRETFPSLTELNTHWRNIHKQNGQTERGKIFMCSVCEKTFASPHTFKLHYRIHTGARPHSCSECGRTFRTYKSLSDHMTVHAEVKQFPCSICKKMFGSNRLLKQHLKRHKDRPKPHTCEFCGKAFVRRPSLLVHLSSVHKKERFFKCSYCGVSFNQKSSLNTHVRLHTGDKNHICDICGRRFNTNMAMMTHRRRHTGEKPYKCDECDYRSASSSSLKDHKSIHRNEKPFACQVANCNRRFKRRSHLISHHKTHVGVKPYKCRTCGASFALTSELQKHQRISSCQNSEIVKVENEMPSCDVQQALPAKSRSCDIQNQPTALVKLEERDLEEDIPIGDCVGSDEKTVHLSALASLPENSVVIEIIQEPGKENSDIVLSKEEMEAIVRISQQL</sequence>
<feature type="domain" description="C2H2-type" evidence="9">
    <location>
        <begin position="670"/>
        <end position="697"/>
    </location>
</feature>
<evidence type="ECO:0000259" key="9">
    <source>
        <dbReference type="PROSITE" id="PS50157"/>
    </source>
</evidence>
<dbReference type="FunFam" id="3.30.160.60:FF:000446">
    <property type="entry name" value="Zinc finger protein"/>
    <property type="match status" value="1"/>
</dbReference>
<keyword evidence="2" id="KW-0479">Metal-binding</keyword>
<dbReference type="FunFam" id="3.30.160.60:FF:000688">
    <property type="entry name" value="zinc finger protein 197 isoform X1"/>
    <property type="match status" value="1"/>
</dbReference>
<dbReference type="GO" id="GO:0005634">
    <property type="term" value="C:nucleus"/>
    <property type="evidence" value="ECO:0007669"/>
    <property type="project" value="UniProtKB-SubCell"/>
</dbReference>
<keyword evidence="11" id="KW-1185">Reference proteome</keyword>
<dbReference type="AlphaFoldDB" id="A0AAV4EHF4"/>
<evidence type="ECO:0000313" key="11">
    <source>
        <dbReference type="Proteomes" id="UP000762676"/>
    </source>
</evidence>
<dbReference type="Pfam" id="PF13912">
    <property type="entry name" value="zf-C2H2_6"/>
    <property type="match status" value="1"/>
</dbReference>
<evidence type="ECO:0000256" key="3">
    <source>
        <dbReference type="ARBA" id="ARBA00022737"/>
    </source>
</evidence>
<keyword evidence="5" id="KW-0862">Zinc</keyword>
<feature type="domain" description="C2H2-type" evidence="9">
    <location>
        <begin position="640"/>
        <end position="669"/>
    </location>
</feature>
<accession>A0AAV4EHF4</accession>